<organism evidence="1">
    <name type="scientific">marine sediment metagenome</name>
    <dbReference type="NCBI Taxonomy" id="412755"/>
    <lineage>
        <taxon>unclassified sequences</taxon>
        <taxon>metagenomes</taxon>
        <taxon>ecological metagenomes</taxon>
    </lineage>
</organism>
<name>A0A0F8ZYL5_9ZZZZ</name>
<reference evidence="1" key="1">
    <citation type="journal article" date="2015" name="Nature">
        <title>Complex archaea that bridge the gap between prokaryotes and eukaryotes.</title>
        <authorList>
            <person name="Spang A."/>
            <person name="Saw J.H."/>
            <person name="Jorgensen S.L."/>
            <person name="Zaremba-Niedzwiedzka K."/>
            <person name="Martijn J."/>
            <person name="Lind A.E."/>
            <person name="van Eijk R."/>
            <person name="Schleper C."/>
            <person name="Guy L."/>
            <person name="Ettema T.J."/>
        </authorList>
    </citation>
    <scope>NUCLEOTIDE SEQUENCE</scope>
</reference>
<protein>
    <submittedName>
        <fullName evidence="1">Uncharacterized protein</fullName>
    </submittedName>
</protein>
<sequence>MKTTAIYKVAIAVTLLFFAIGCSNYGKLVKSDDVNDSLSIYTLEKTWEKYTVYYTWTKKAYYALLFDPKEDKQTLVVPFQGYS</sequence>
<dbReference type="AlphaFoldDB" id="A0A0F8ZYL5"/>
<proteinExistence type="predicted"/>
<dbReference type="EMBL" id="LAZR01057718">
    <property type="protein sequence ID" value="KKK71474.1"/>
    <property type="molecule type" value="Genomic_DNA"/>
</dbReference>
<accession>A0A0F8ZYL5</accession>
<comment type="caution">
    <text evidence="1">The sequence shown here is derived from an EMBL/GenBank/DDBJ whole genome shotgun (WGS) entry which is preliminary data.</text>
</comment>
<gene>
    <name evidence="1" type="ORF">LCGC14_2913540</name>
</gene>
<dbReference type="PROSITE" id="PS51257">
    <property type="entry name" value="PROKAR_LIPOPROTEIN"/>
    <property type="match status" value="1"/>
</dbReference>
<evidence type="ECO:0000313" key="1">
    <source>
        <dbReference type="EMBL" id="KKK71474.1"/>
    </source>
</evidence>